<dbReference type="InterPro" id="IPR004487">
    <property type="entry name" value="Clp_protease_ATP-bd_su_ClpX"/>
</dbReference>
<dbReference type="InterPro" id="IPR027417">
    <property type="entry name" value="P-loop_NTPase"/>
</dbReference>
<keyword evidence="4" id="KW-0067">ATP-binding</keyword>
<dbReference type="Pfam" id="PF07724">
    <property type="entry name" value="AAA_2"/>
    <property type="match status" value="1"/>
</dbReference>
<dbReference type="GO" id="GO:0051603">
    <property type="term" value="P:proteolysis involved in protein catabolic process"/>
    <property type="evidence" value="ECO:0007669"/>
    <property type="project" value="TreeGrafter"/>
</dbReference>
<dbReference type="InterPro" id="IPR059067">
    <property type="entry name" value="Znf_ribbon_CLPX-like"/>
</dbReference>
<keyword evidence="2" id="KW-0547">Nucleotide-binding</keyword>
<dbReference type="NCBIfam" id="TIGR00382">
    <property type="entry name" value="clpX"/>
    <property type="match status" value="1"/>
</dbReference>
<evidence type="ECO:0000256" key="1">
    <source>
        <dbReference type="ARBA" id="ARBA00022723"/>
    </source>
</evidence>
<dbReference type="AlphaFoldDB" id="A0A3P8PEW8"/>
<reference evidence="9" key="2">
    <citation type="submission" date="2023-03" db="EMBL/GenBank/DDBJ databases">
        <authorList>
            <consortium name="Wellcome Sanger Institute Data Sharing"/>
        </authorList>
    </citation>
    <scope>NUCLEOTIDE SEQUENCE [LARGE SCALE GENOMIC DNA]</scope>
</reference>
<dbReference type="PANTHER" id="PTHR48102:SF7">
    <property type="entry name" value="ATP-DEPENDENT CLP PROTEASE ATP-BINDING SUBUNIT CLPX-LIKE, MITOCHONDRIAL"/>
    <property type="match status" value="1"/>
</dbReference>
<dbReference type="NCBIfam" id="NF003745">
    <property type="entry name" value="PRK05342.1"/>
    <property type="match status" value="1"/>
</dbReference>
<feature type="compositionally biased region" description="Low complexity" evidence="6">
    <location>
        <begin position="232"/>
        <end position="243"/>
    </location>
</feature>
<dbReference type="SMART" id="SM00382">
    <property type="entry name" value="AAA"/>
    <property type="match status" value="1"/>
</dbReference>
<feature type="compositionally biased region" description="Basic and acidic residues" evidence="6">
    <location>
        <begin position="61"/>
        <end position="80"/>
    </location>
</feature>
<dbReference type="SMART" id="SM01086">
    <property type="entry name" value="ClpB_D2-small"/>
    <property type="match status" value="1"/>
</dbReference>
<dbReference type="Gene3D" id="1.10.8.60">
    <property type="match status" value="1"/>
</dbReference>
<dbReference type="PROSITE" id="PS51902">
    <property type="entry name" value="CLPX_ZB"/>
    <property type="match status" value="1"/>
</dbReference>
<keyword evidence="1" id="KW-0479">Metal-binding</keyword>
<evidence type="ECO:0000313" key="9">
    <source>
        <dbReference type="Proteomes" id="UP000265100"/>
    </source>
</evidence>
<keyword evidence="5" id="KW-0143">Chaperone</keyword>
<dbReference type="SUPFAM" id="SSF52540">
    <property type="entry name" value="P-loop containing nucleoside triphosphate hydrolases"/>
    <property type="match status" value="1"/>
</dbReference>
<feature type="region of interest" description="Disordered" evidence="6">
    <location>
        <begin position="575"/>
        <end position="610"/>
    </location>
</feature>
<dbReference type="GO" id="GO:0016887">
    <property type="term" value="F:ATP hydrolysis activity"/>
    <property type="evidence" value="ECO:0007669"/>
    <property type="project" value="InterPro"/>
</dbReference>
<name>A0A3P8PEW8_ASTCA</name>
<evidence type="ECO:0000259" key="7">
    <source>
        <dbReference type="PROSITE" id="PS51902"/>
    </source>
</evidence>
<dbReference type="GO" id="GO:0008270">
    <property type="term" value="F:zinc ion binding"/>
    <property type="evidence" value="ECO:0007669"/>
    <property type="project" value="InterPro"/>
</dbReference>
<accession>A0A3P8PEW8</accession>
<sequence>MSCPCASAARLFLNTANRGLSCSRIQLFFLSRHGFRETHLPPRVRVRSFSETSVCYGSKDGTTKDGGSDGGKKSLSEGKRMSGSGGSGKGGSQLRCPKCGDPCTHVETFVSSTRFVKCEKCHHFFVVLSETDSKKGLNKEPESAAEAVKLAFAQKPPPPPKKIYAYLDKYVVGQSYAKKVLAVAVYNHYKRIYNNIPSGSRQQVECQSSLQTRHHSLLQIAGISPHGNALGASMQQQASQQAPQERRGGEVLDSTHTEIKLEKSNIILLGPTGSGKTLLAQTLARCLDVPFAICDCTTLTQAGYVGEDIESVIAKLLQDANYSVEKAQQGIVFLDEVDKIGSVPGIHQLRDVGGEGVQQGLLKLLEGTVVNVPEKNSRKLRGETVQVDTTNILFVASGAFNGLDRIISRRKNEKYLGFGTPSNLGKGRRAAAAADLANTSGETDTVAEIEEKDRLLKHVEARDLIEFGMIPEFVGRLPVIVPLHSLDEDTLVRILTEPRNAVVPQYQALFSMDKCDLNVTQDALRAIARMALERKTGARGLRSIMEKLLLEPMFEVPHSDIMAVELDKDVVQGKSQPRYVRTPAKDSAEEEYDSGIEEDNWPRQADAANN</sequence>
<reference evidence="8" key="3">
    <citation type="submission" date="2025-08" db="UniProtKB">
        <authorList>
            <consortium name="Ensembl"/>
        </authorList>
    </citation>
    <scope>IDENTIFICATION</scope>
</reference>
<reference evidence="8 9" key="1">
    <citation type="submission" date="2018-05" db="EMBL/GenBank/DDBJ databases">
        <authorList>
            <person name="Datahose"/>
        </authorList>
    </citation>
    <scope>NUCLEOTIDE SEQUENCE</scope>
</reference>
<dbReference type="PANTHER" id="PTHR48102">
    <property type="entry name" value="ATP-DEPENDENT CLP PROTEASE ATP-BINDING SUBUNIT CLPX-LIKE, MITOCHONDRIAL-RELATED"/>
    <property type="match status" value="1"/>
</dbReference>
<dbReference type="CDD" id="cd19497">
    <property type="entry name" value="RecA-like_ClpX"/>
    <property type="match status" value="1"/>
</dbReference>
<dbReference type="InterPro" id="IPR019489">
    <property type="entry name" value="Clp_ATPase_C"/>
</dbReference>
<dbReference type="InterPro" id="IPR059188">
    <property type="entry name" value="Znf_CLPX-like"/>
</dbReference>
<dbReference type="GO" id="GO:0051082">
    <property type="term" value="F:unfolded protein binding"/>
    <property type="evidence" value="ECO:0007669"/>
    <property type="project" value="InterPro"/>
</dbReference>
<dbReference type="InterPro" id="IPR003959">
    <property type="entry name" value="ATPase_AAA_core"/>
</dbReference>
<dbReference type="FunFam" id="1.10.8.60:FF:000002">
    <property type="entry name" value="ATP-dependent Clp protease ATP-binding subunit ClpX"/>
    <property type="match status" value="1"/>
</dbReference>
<feature type="region of interest" description="Disordered" evidence="6">
    <location>
        <begin position="231"/>
        <end position="252"/>
    </location>
</feature>
<dbReference type="Bgee" id="ENSACLG00000010560">
    <property type="expression patterns" value="Expressed in testis and 8 other cell types or tissues"/>
</dbReference>
<dbReference type="InterPro" id="IPR050052">
    <property type="entry name" value="ATP-dep_Clp_protease_ClpX"/>
</dbReference>
<dbReference type="Pfam" id="PF26040">
    <property type="entry name" value="Zn_ribbon_CLPX_N"/>
    <property type="match status" value="1"/>
</dbReference>
<dbReference type="GeneTree" id="ENSGT00390000017625"/>
<dbReference type="Ensembl" id="ENSACLT00000015924.2">
    <property type="protein sequence ID" value="ENSACLP00000015562.2"/>
    <property type="gene ID" value="ENSACLG00000010560.2"/>
</dbReference>
<evidence type="ECO:0000256" key="3">
    <source>
        <dbReference type="ARBA" id="ARBA00022833"/>
    </source>
</evidence>
<organism evidence="8 9">
    <name type="scientific">Astatotilapia calliptera</name>
    <name type="common">Eastern happy</name>
    <name type="synonym">Chromis callipterus</name>
    <dbReference type="NCBI Taxonomy" id="8154"/>
    <lineage>
        <taxon>Eukaryota</taxon>
        <taxon>Metazoa</taxon>
        <taxon>Chordata</taxon>
        <taxon>Craniata</taxon>
        <taxon>Vertebrata</taxon>
        <taxon>Euteleostomi</taxon>
        <taxon>Actinopterygii</taxon>
        <taxon>Neopterygii</taxon>
        <taxon>Teleostei</taxon>
        <taxon>Neoteleostei</taxon>
        <taxon>Acanthomorphata</taxon>
        <taxon>Ovalentaria</taxon>
        <taxon>Cichlomorphae</taxon>
        <taxon>Cichliformes</taxon>
        <taxon>Cichlidae</taxon>
        <taxon>African cichlids</taxon>
        <taxon>Pseudocrenilabrinae</taxon>
        <taxon>Haplochromini</taxon>
        <taxon>Astatotilapia</taxon>
    </lineage>
</organism>
<protein>
    <recommendedName>
        <fullName evidence="7">ClpX-type ZB domain-containing protein</fullName>
    </recommendedName>
</protein>
<evidence type="ECO:0000256" key="4">
    <source>
        <dbReference type="ARBA" id="ARBA00022840"/>
    </source>
</evidence>
<feature type="domain" description="ClpX-type ZB" evidence="7">
    <location>
        <begin position="84"/>
        <end position="137"/>
    </location>
</feature>
<feature type="compositionally biased region" description="Acidic residues" evidence="6">
    <location>
        <begin position="588"/>
        <end position="599"/>
    </location>
</feature>
<dbReference type="GO" id="GO:0005759">
    <property type="term" value="C:mitochondrial matrix"/>
    <property type="evidence" value="ECO:0007669"/>
    <property type="project" value="TreeGrafter"/>
</dbReference>
<dbReference type="InterPro" id="IPR003593">
    <property type="entry name" value="AAA+_ATPase"/>
</dbReference>
<dbReference type="FunFam" id="3.40.50.300:FF:000378">
    <property type="entry name" value="ATP-dependent Clp protease ATP-binding subunit clpX-like, mitochondrial"/>
    <property type="match status" value="1"/>
</dbReference>
<reference evidence="8" key="4">
    <citation type="submission" date="2025-09" db="UniProtKB">
        <authorList>
            <consortium name="Ensembl"/>
        </authorList>
    </citation>
    <scope>IDENTIFICATION</scope>
</reference>
<dbReference type="GO" id="GO:0046983">
    <property type="term" value="F:protein dimerization activity"/>
    <property type="evidence" value="ECO:0007669"/>
    <property type="project" value="InterPro"/>
</dbReference>
<evidence type="ECO:0000256" key="2">
    <source>
        <dbReference type="ARBA" id="ARBA00022741"/>
    </source>
</evidence>
<keyword evidence="9" id="KW-1185">Reference proteome</keyword>
<dbReference type="GO" id="GO:0005524">
    <property type="term" value="F:ATP binding"/>
    <property type="evidence" value="ECO:0007669"/>
    <property type="project" value="UniProtKB-KW"/>
</dbReference>
<evidence type="ECO:0000256" key="6">
    <source>
        <dbReference type="SAM" id="MobiDB-lite"/>
    </source>
</evidence>
<feature type="region of interest" description="Disordered" evidence="6">
    <location>
        <begin position="60"/>
        <end position="94"/>
    </location>
</feature>
<dbReference type="Proteomes" id="UP000265100">
    <property type="component" value="Chromosome 7"/>
</dbReference>
<keyword evidence="3" id="KW-0862">Zinc</keyword>
<dbReference type="Pfam" id="PF10431">
    <property type="entry name" value="ClpB_D2-small"/>
    <property type="match status" value="1"/>
</dbReference>
<evidence type="ECO:0000256" key="5">
    <source>
        <dbReference type="ARBA" id="ARBA00023186"/>
    </source>
</evidence>
<dbReference type="Gene3D" id="3.40.50.300">
    <property type="entry name" value="P-loop containing nucleotide triphosphate hydrolases"/>
    <property type="match status" value="1"/>
</dbReference>
<evidence type="ECO:0000313" key="8">
    <source>
        <dbReference type="Ensembl" id="ENSACLP00000015562.2"/>
    </source>
</evidence>
<proteinExistence type="predicted"/>
<dbReference type="GO" id="GO:0140662">
    <property type="term" value="F:ATP-dependent protein folding chaperone"/>
    <property type="evidence" value="ECO:0007669"/>
    <property type="project" value="InterPro"/>
</dbReference>